<dbReference type="PANTHER" id="PTHR11439">
    <property type="entry name" value="GAG-POL-RELATED RETROTRANSPOSON"/>
    <property type="match status" value="1"/>
</dbReference>
<evidence type="ECO:0000313" key="2">
    <source>
        <dbReference type="EMBL" id="GJT80253.1"/>
    </source>
</evidence>
<organism evidence="2 3">
    <name type="scientific">Tanacetum coccineum</name>
    <dbReference type="NCBI Taxonomy" id="301880"/>
    <lineage>
        <taxon>Eukaryota</taxon>
        <taxon>Viridiplantae</taxon>
        <taxon>Streptophyta</taxon>
        <taxon>Embryophyta</taxon>
        <taxon>Tracheophyta</taxon>
        <taxon>Spermatophyta</taxon>
        <taxon>Magnoliopsida</taxon>
        <taxon>eudicotyledons</taxon>
        <taxon>Gunneridae</taxon>
        <taxon>Pentapetalae</taxon>
        <taxon>asterids</taxon>
        <taxon>campanulids</taxon>
        <taxon>Asterales</taxon>
        <taxon>Asteraceae</taxon>
        <taxon>Asteroideae</taxon>
        <taxon>Anthemideae</taxon>
        <taxon>Anthemidinae</taxon>
        <taxon>Tanacetum</taxon>
    </lineage>
</organism>
<reference evidence="2" key="2">
    <citation type="submission" date="2022-01" db="EMBL/GenBank/DDBJ databases">
        <authorList>
            <person name="Yamashiro T."/>
            <person name="Shiraishi A."/>
            <person name="Satake H."/>
            <person name="Nakayama K."/>
        </authorList>
    </citation>
    <scope>NUCLEOTIDE SEQUENCE</scope>
</reference>
<dbReference type="Pfam" id="PF07727">
    <property type="entry name" value="RVT_2"/>
    <property type="match status" value="1"/>
</dbReference>
<gene>
    <name evidence="2" type="ORF">Tco_1054595</name>
</gene>
<proteinExistence type="predicted"/>
<dbReference type="CDD" id="cd09272">
    <property type="entry name" value="RNase_HI_RT_Ty1"/>
    <property type="match status" value="1"/>
</dbReference>
<comment type="caution">
    <text evidence="2">The sequence shown here is derived from an EMBL/GenBank/DDBJ whole genome shotgun (WGS) entry which is preliminary data.</text>
</comment>
<feature type="domain" description="Reverse transcriptase Ty1/copia-type" evidence="1">
    <location>
        <begin position="147"/>
        <end position="227"/>
    </location>
</feature>
<evidence type="ECO:0000259" key="1">
    <source>
        <dbReference type="Pfam" id="PF07727"/>
    </source>
</evidence>
<dbReference type="EMBL" id="BQNB010018973">
    <property type="protein sequence ID" value="GJT80253.1"/>
    <property type="molecule type" value="Genomic_DNA"/>
</dbReference>
<keyword evidence="3" id="KW-1185">Reference proteome</keyword>
<accession>A0ABQ5GXA0</accession>
<protein>
    <submittedName>
        <fullName evidence="2">Retrotransposon protein, putative, ty1-copia subclass</fullName>
    </submittedName>
</protein>
<sequence>MGYSFYYPPKNKVLVARNLEFLENSLITQEASGSLEDLEIIQKEDTHPSIDTSLHHEEDDLEIDKPQSDIIPIRRSTRTRHAPNRMCLYINAEEHELGDLGEPANYKAALLDPESDKLLNAMNVEMQSMKDNKVWDLVDLPPNGKTVSRIDYEETFSPVADIRAIRILIAITAYYDYEIWQMDVKTAFLNGYLSEEVYIEQPEGFVNPKYPNRVCTAVAFPFMTKQASRDRSQWLISLCQSAYIEKILKRFHMENSKRGSIPMQEKLRLSKSEVASTPAELKRMQNVPYALAVGSIMYAVRCTRPDVAFVQNITSQFQQNPGEVHWTAVKNILKFLATLMLISDGSDDLSLKTYMVRFRKVGAVDWKSAKQSIFATSFVEAEYIAAYDASKESVWIRKFIFGLQMKSGITKGARHFHAKVHCLREVIEYGDIKLEKVHTDDNVADPFTKALAFPKHSENARNIGMLPASSFMQVCDD</sequence>
<dbReference type="Proteomes" id="UP001151760">
    <property type="component" value="Unassembled WGS sequence"/>
</dbReference>
<dbReference type="InterPro" id="IPR013103">
    <property type="entry name" value="RVT_2"/>
</dbReference>
<name>A0ABQ5GXA0_9ASTR</name>
<dbReference type="PANTHER" id="PTHR11439:SF496">
    <property type="entry name" value="RNA-DIRECTED DNA POLYMERASE"/>
    <property type="match status" value="1"/>
</dbReference>
<reference evidence="2" key="1">
    <citation type="journal article" date="2022" name="Int. J. Mol. Sci.">
        <title>Draft Genome of Tanacetum Coccineum: Genomic Comparison of Closely Related Tanacetum-Family Plants.</title>
        <authorList>
            <person name="Yamashiro T."/>
            <person name="Shiraishi A."/>
            <person name="Nakayama K."/>
            <person name="Satake H."/>
        </authorList>
    </citation>
    <scope>NUCLEOTIDE SEQUENCE</scope>
</reference>
<evidence type="ECO:0000313" key="3">
    <source>
        <dbReference type="Proteomes" id="UP001151760"/>
    </source>
</evidence>